<feature type="transmembrane region" description="Helical" evidence="8">
    <location>
        <begin position="1043"/>
        <end position="1065"/>
    </location>
</feature>
<sequence length="1479" mass="160025">MVIPAGSPDYANDSFPPYPSLTDPTVLNWRGTRLFGWNGCQLSEVQAITEAYNDMYKISNLANNYQNIDWTSDAAKEFFGPQSGKYQLTDDVKTQITSEKYYRATRIMFQTDLCGVEDILVQVQQMYYTWLTPKGAGALWIRARCSGGDETGYPDNTCGDVLPHDRCSDGSQPLPDDETASARLEAYSDPVGVGGWSQITFCTGFFSKNNLAAAMKNPYLTDLQRFDNRARIFSHEATHLDYFMNAPGTNPQTDDLTIKWRAGGRPVTDIAYGALNARILGKYRAVGFAGYYTQRNADNFAFFALANYVESQKGQYPYLPKTSYRPVQAPRDRNGNPILEYTIDTSGILEFNETEEFSIETDSSYTHPGCGDRSSFTGSAIATNLTSNSFGTDDDLGQDYVAQNQAWLANYYTFDLNSVTLRILPLGDSITNGFQSTDRNGYRLELYNQLSGIGNVNNTVDLIGSLRSGTMADNNNEGHNGATIDQIASFATAVLPQQPNIVLLHAGTNDMNLPLDPTTAPDRLGNLIDQIIAACPDALVLVAQIISSGTSATQQNIIQYNAAIPKLVAIRQANGSHVMVVDMFSQLSYPSDYTDDLHPNDQGYSIMGDAWYRTIAYANAELGWIKPPVAGDGSGHLITCNSLPTWYPQGQIANGAGLGANMYPNIVCEDYMGGLCNCFNADGTGGSFGPPLTGDSCYDMGYNLVHAVHFADLNGDGRAEYLWVDANGAVTAFLNLGPTSGQESFTGATVQWLPQGVIATGVGAMRQEVQFADLNGDGRAEYLWVHPNGSVEAWLNLGGPNDGPNAAQVGWLYQGFIATGIGAPGSSISFADLNGDGRAEYLSTDPSGAVTCYLNLGPTIDDGPHAAIVGWLPQGVIATGVGGVRNQTVFADINGDSRADYLQVTRSGSGAVNEWLNGGGPNDGPNAAQVVWYPQGQITTGDRTSGANVMFADLNGDGRAEYLEVDPATSAQPNTRQKEMLESDIKDNSPVAEEKSQRVSPRANSKMDNGLAKEHIRPQGVSWSGEHDMLNPMNWPSGKKWRILAVVSLMTFITPLSSSMFAPGVPQVMREFNSSSVILSEIVVSIYVLGFAIGPLVVGPLSEIYGRKWVYLISCLVFLAFNIACAVSSNLDMLITFRFLAGCAGCTPTILGGATIGDMFSKEKRGAAMALWGMGPQLGPAIGPAIGGFLAEAKGWRWVFWLQAIISGAVLTLGVILLHETYAPAILEQKVKKLIHETGDLTLRSSLHDETPSLQLLSRAMLRPMKMLLLSPIVFLLSVYISVLFGYLYLFIATFPTVFQEQYGFSVGISGLTYLGLGIGSFLGLVITGRTSDVLYNKLTGKYGGIPAPEYRLPPLMLTSPLVSMAFFLYGWSAQAKAQWIVPIIGTAFFSMGMIPAFISINMYLVDTFGRYSASALAASKILQSVVGAFLPLAGRPLYDDLGLGWGNSVLGFIALTLIPVPCLFFKYGIVVKRRLDNI</sequence>
<dbReference type="PANTHER" id="PTHR23502:SF68">
    <property type="entry name" value="MULTIDRUG TRANSPORTER, PUTATIVE (AFU_ORTHOLOGUE AFUA_3G01120)-RELATED"/>
    <property type="match status" value="1"/>
</dbReference>
<feature type="transmembrane region" description="Helical" evidence="8">
    <location>
        <begin position="1353"/>
        <end position="1374"/>
    </location>
</feature>
<dbReference type="GO" id="GO:0016020">
    <property type="term" value="C:membrane"/>
    <property type="evidence" value="ECO:0007669"/>
    <property type="project" value="UniProtKB-SubCell"/>
</dbReference>
<dbReference type="FunFam" id="1.20.1250.20:FF:000011">
    <property type="entry name" value="MFS multidrug transporter, putative"/>
    <property type="match status" value="1"/>
</dbReference>
<dbReference type="InterPro" id="IPR020846">
    <property type="entry name" value="MFS_dom"/>
</dbReference>
<dbReference type="SUPFAM" id="SSF103473">
    <property type="entry name" value="MFS general substrate transporter"/>
    <property type="match status" value="1"/>
</dbReference>
<dbReference type="InterPro" id="IPR013517">
    <property type="entry name" value="FG-GAP"/>
</dbReference>
<dbReference type="GO" id="GO:0042908">
    <property type="term" value="P:xenobiotic transport"/>
    <property type="evidence" value="ECO:0007669"/>
    <property type="project" value="UniProtKB-ARBA"/>
</dbReference>
<evidence type="ECO:0000313" key="10">
    <source>
        <dbReference type="EMBL" id="RFU29502.1"/>
    </source>
</evidence>
<name>A0A3E2H8L9_SCYLI</name>
<organism evidence="10 11">
    <name type="scientific">Scytalidium lignicola</name>
    <name type="common">Hyphomycete</name>
    <dbReference type="NCBI Taxonomy" id="5539"/>
    <lineage>
        <taxon>Eukaryota</taxon>
        <taxon>Fungi</taxon>
        <taxon>Dikarya</taxon>
        <taxon>Ascomycota</taxon>
        <taxon>Pezizomycotina</taxon>
        <taxon>Leotiomycetes</taxon>
        <taxon>Leotiomycetes incertae sedis</taxon>
        <taxon>Scytalidium</taxon>
    </lineage>
</organism>
<keyword evidence="5 8" id="KW-1133">Transmembrane helix</keyword>
<dbReference type="Gene3D" id="3.40.50.1110">
    <property type="entry name" value="SGNH hydrolase"/>
    <property type="match status" value="1"/>
</dbReference>
<keyword evidence="3 8" id="KW-0812">Transmembrane</keyword>
<feature type="transmembrane region" description="Helical" evidence="8">
    <location>
        <begin position="1446"/>
        <end position="1466"/>
    </location>
</feature>
<dbReference type="Pfam" id="PF13472">
    <property type="entry name" value="Lipase_GDSL_2"/>
    <property type="match status" value="1"/>
</dbReference>
<feature type="transmembrane region" description="Helical" evidence="8">
    <location>
        <begin position="1412"/>
        <end position="1434"/>
    </location>
</feature>
<comment type="similarity">
    <text evidence="2">Belongs to the major facilitator superfamily.</text>
</comment>
<feature type="transmembrane region" description="Helical" evidence="8">
    <location>
        <begin position="1109"/>
        <end position="1129"/>
    </location>
</feature>
<protein>
    <recommendedName>
        <fullName evidence="9">Major facilitator superfamily (MFS) profile domain-containing protein</fullName>
    </recommendedName>
</protein>
<dbReference type="STRING" id="5539.A0A3E2H8L9"/>
<feature type="transmembrane region" description="Helical" evidence="8">
    <location>
        <begin position="1380"/>
        <end position="1405"/>
    </location>
</feature>
<dbReference type="Gene3D" id="3.40.390.10">
    <property type="entry name" value="Collagenase (Catalytic Domain)"/>
    <property type="match status" value="1"/>
</dbReference>
<dbReference type="EMBL" id="NCSJ02000126">
    <property type="protein sequence ID" value="RFU29502.1"/>
    <property type="molecule type" value="Genomic_DNA"/>
</dbReference>
<evidence type="ECO:0000313" key="11">
    <source>
        <dbReference type="Proteomes" id="UP000258309"/>
    </source>
</evidence>
<comment type="caution">
    <text evidence="10">The sequence shown here is derived from an EMBL/GenBank/DDBJ whole genome shotgun (WGS) entry which is preliminary data.</text>
</comment>
<feature type="compositionally biased region" description="Basic and acidic residues" evidence="7">
    <location>
        <begin position="976"/>
        <end position="997"/>
    </location>
</feature>
<feature type="transmembrane region" description="Helical" evidence="8">
    <location>
        <begin position="1168"/>
        <end position="1186"/>
    </location>
</feature>
<evidence type="ECO:0000256" key="7">
    <source>
        <dbReference type="SAM" id="MobiDB-lite"/>
    </source>
</evidence>
<dbReference type="PROSITE" id="PS50850">
    <property type="entry name" value="MFS"/>
    <property type="match status" value="1"/>
</dbReference>
<dbReference type="GO" id="GO:0022857">
    <property type="term" value="F:transmembrane transporter activity"/>
    <property type="evidence" value="ECO:0007669"/>
    <property type="project" value="InterPro"/>
</dbReference>
<feature type="transmembrane region" description="Helical" evidence="8">
    <location>
        <begin position="1268"/>
        <end position="1292"/>
    </location>
</feature>
<feature type="transmembrane region" description="Helical" evidence="8">
    <location>
        <begin position="1077"/>
        <end position="1097"/>
    </location>
</feature>
<dbReference type="InterPro" id="IPR036259">
    <property type="entry name" value="MFS_trans_sf"/>
</dbReference>
<dbReference type="SUPFAM" id="SSF69318">
    <property type="entry name" value="Integrin alpha N-terminal domain"/>
    <property type="match status" value="1"/>
</dbReference>
<keyword evidence="4" id="KW-0732">Signal</keyword>
<gene>
    <name evidence="10" type="ORF">B7463_g6841</name>
</gene>
<dbReference type="Pfam" id="PF07690">
    <property type="entry name" value="MFS_1"/>
    <property type="match status" value="1"/>
</dbReference>
<dbReference type="Gene3D" id="2.130.10.130">
    <property type="entry name" value="Integrin alpha, N-terminal"/>
    <property type="match status" value="1"/>
</dbReference>
<dbReference type="InterPro" id="IPR013830">
    <property type="entry name" value="SGNH_hydro"/>
</dbReference>
<evidence type="ECO:0000256" key="8">
    <source>
        <dbReference type="SAM" id="Phobius"/>
    </source>
</evidence>
<evidence type="ECO:0000259" key="9">
    <source>
        <dbReference type="PROSITE" id="PS50850"/>
    </source>
</evidence>
<dbReference type="GO" id="GO:0140115">
    <property type="term" value="P:export across plasma membrane"/>
    <property type="evidence" value="ECO:0007669"/>
    <property type="project" value="UniProtKB-ARBA"/>
</dbReference>
<feature type="non-terminal residue" evidence="10">
    <location>
        <position position="1"/>
    </location>
</feature>
<evidence type="ECO:0000256" key="6">
    <source>
        <dbReference type="ARBA" id="ARBA00023136"/>
    </source>
</evidence>
<dbReference type="InterPro" id="IPR005829">
    <property type="entry name" value="Sugar_transporter_CS"/>
</dbReference>
<dbReference type="Gene3D" id="1.20.1250.20">
    <property type="entry name" value="MFS general substrate transporter like domains"/>
    <property type="match status" value="1"/>
</dbReference>
<dbReference type="PANTHER" id="PTHR23502">
    <property type="entry name" value="MAJOR FACILITATOR SUPERFAMILY"/>
    <property type="match status" value="1"/>
</dbReference>
<dbReference type="InterPro" id="IPR024079">
    <property type="entry name" value="MetalloPept_cat_dom_sf"/>
</dbReference>
<accession>A0A3E2H8L9</accession>
<feature type="non-terminal residue" evidence="10">
    <location>
        <position position="1479"/>
    </location>
</feature>
<dbReference type="CDD" id="cd01833">
    <property type="entry name" value="XynB_like"/>
    <property type="match status" value="1"/>
</dbReference>
<dbReference type="InterPro" id="IPR011701">
    <property type="entry name" value="MFS"/>
</dbReference>
<evidence type="ECO:0000256" key="2">
    <source>
        <dbReference type="ARBA" id="ARBA00008335"/>
    </source>
</evidence>
<dbReference type="InterPro" id="IPR036514">
    <property type="entry name" value="SGNH_hydro_sf"/>
</dbReference>
<feature type="domain" description="Major facilitator superfamily (MFS) profile" evidence="9">
    <location>
        <begin position="1043"/>
        <end position="1475"/>
    </location>
</feature>
<dbReference type="InterPro" id="IPR028994">
    <property type="entry name" value="Integrin_alpha_N"/>
</dbReference>
<dbReference type="OrthoDB" id="3915838at2759"/>
<feature type="transmembrane region" description="Helical" evidence="8">
    <location>
        <begin position="1312"/>
        <end position="1332"/>
    </location>
</feature>
<feature type="region of interest" description="Disordered" evidence="7">
    <location>
        <begin position="965"/>
        <end position="1009"/>
    </location>
</feature>
<comment type="subcellular location">
    <subcellularLocation>
        <location evidence="1">Membrane</location>
        <topology evidence="1">Multi-pass membrane protein</topology>
    </subcellularLocation>
</comment>
<dbReference type="PROSITE" id="PS00216">
    <property type="entry name" value="SUGAR_TRANSPORT_1"/>
    <property type="match status" value="1"/>
</dbReference>
<evidence type="ECO:0000256" key="4">
    <source>
        <dbReference type="ARBA" id="ARBA00022729"/>
    </source>
</evidence>
<dbReference type="Proteomes" id="UP000258309">
    <property type="component" value="Unassembled WGS sequence"/>
</dbReference>
<keyword evidence="6 8" id="KW-0472">Membrane</keyword>
<reference evidence="10 11" key="1">
    <citation type="submission" date="2018-05" db="EMBL/GenBank/DDBJ databases">
        <title>Draft genome sequence of Scytalidium lignicola DSM 105466, a ubiquitous saprotrophic fungus.</title>
        <authorList>
            <person name="Buettner E."/>
            <person name="Gebauer A.M."/>
            <person name="Hofrichter M."/>
            <person name="Liers C."/>
            <person name="Kellner H."/>
        </authorList>
    </citation>
    <scope>NUCLEOTIDE SEQUENCE [LARGE SCALE GENOMIC DNA]</scope>
    <source>
        <strain evidence="10 11">DSM 105466</strain>
    </source>
</reference>
<feature type="transmembrane region" description="Helical" evidence="8">
    <location>
        <begin position="1198"/>
        <end position="1218"/>
    </location>
</feature>
<dbReference type="CDD" id="cd17323">
    <property type="entry name" value="MFS_Tpo1_MDR_like"/>
    <property type="match status" value="1"/>
</dbReference>
<evidence type="ECO:0000256" key="5">
    <source>
        <dbReference type="ARBA" id="ARBA00022989"/>
    </source>
</evidence>
<dbReference type="Pfam" id="PF13517">
    <property type="entry name" value="FG-GAP_3"/>
    <property type="match status" value="2"/>
</dbReference>
<evidence type="ECO:0000256" key="1">
    <source>
        <dbReference type="ARBA" id="ARBA00004141"/>
    </source>
</evidence>
<evidence type="ECO:0000256" key="3">
    <source>
        <dbReference type="ARBA" id="ARBA00022692"/>
    </source>
</evidence>
<keyword evidence="11" id="KW-1185">Reference proteome</keyword>
<dbReference type="OMA" id="WYPQGQI"/>
<dbReference type="SUPFAM" id="SSF52266">
    <property type="entry name" value="SGNH hydrolase"/>
    <property type="match status" value="1"/>
</dbReference>
<dbReference type="GO" id="GO:0008237">
    <property type="term" value="F:metallopeptidase activity"/>
    <property type="evidence" value="ECO:0007669"/>
    <property type="project" value="InterPro"/>
</dbReference>
<feature type="compositionally biased region" description="Polar residues" evidence="7">
    <location>
        <begin position="998"/>
        <end position="1007"/>
    </location>
</feature>
<proteinExistence type="inferred from homology"/>